<keyword evidence="7" id="KW-0539">Nucleus</keyword>
<name>A0AAF0IMC2_9BASI</name>
<dbReference type="Proteomes" id="UP001216638">
    <property type="component" value="Chromosome 1"/>
</dbReference>
<dbReference type="Pfam" id="PF01997">
    <property type="entry name" value="Translin"/>
    <property type="match status" value="1"/>
</dbReference>
<evidence type="ECO:0000256" key="6">
    <source>
        <dbReference type="ARBA" id="ARBA00023125"/>
    </source>
</evidence>
<dbReference type="InterPro" id="IPR002848">
    <property type="entry name" value="Translin_fam"/>
</dbReference>
<dbReference type="InterPro" id="IPR016068">
    <property type="entry name" value="Translin_N"/>
</dbReference>
<dbReference type="Gene3D" id="1.20.58.190">
    <property type="entry name" value="Translin, domain 1"/>
    <property type="match status" value="1"/>
</dbReference>
<evidence type="ECO:0000313" key="9">
    <source>
        <dbReference type="Proteomes" id="UP001216638"/>
    </source>
</evidence>
<keyword evidence="9" id="KW-1185">Reference proteome</keyword>
<dbReference type="EMBL" id="CP119951">
    <property type="protein sequence ID" value="WFC93899.1"/>
    <property type="molecule type" value="Genomic_DNA"/>
</dbReference>
<dbReference type="GO" id="GO:0005737">
    <property type="term" value="C:cytoplasm"/>
    <property type="evidence" value="ECO:0007669"/>
    <property type="project" value="UniProtKB-SubCell"/>
</dbReference>
<dbReference type="GO" id="GO:0003723">
    <property type="term" value="F:RNA binding"/>
    <property type="evidence" value="ECO:0007669"/>
    <property type="project" value="UniProtKB-KW"/>
</dbReference>
<organism evidence="8 9">
    <name type="scientific">Malassezia brasiliensis</name>
    <dbReference type="NCBI Taxonomy" id="1821822"/>
    <lineage>
        <taxon>Eukaryota</taxon>
        <taxon>Fungi</taxon>
        <taxon>Dikarya</taxon>
        <taxon>Basidiomycota</taxon>
        <taxon>Ustilaginomycotina</taxon>
        <taxon>Malasseziomycetes</taxon>
        <taxon>Malasseziales</taxon>
        <taxon>Malasseziaceae</taxon>
        <taxon>Malassezia</taxon>
    </lineage>
</organism>
<evidence type="ECO:0000256" key="4">
    <source>
        <dbReference type="ARBA" id="ARBA00022490"/>
    </source>
</evidence>
<keyword evidence="4" id="KW-0963">Cytoplasm</keyword>
<dbReference type="AlphaFoldDB" id="A0AAF0IMC2"/>
<sequence length="242" mass="27002">MDEATRRSLQSVVAEVETERATSETLRELARNLDRTQRMIAMQLGQVYALPPAELSEHVTTTAQQFAEVRADIARLCDAVPAQEYYKWNETWSWAMRNAAFGACFTYYLGTGLLLSKEQAADVLGMHALPSDRMMLATDEYLHGLISMANELPRLAMNAVTAGDFGAPVRIAAFVKQLHAAFQVLNLKNDILRKRFDGLKYDVKRVEEIMYDIRLRNLASDQPSTAPHSDPATLLATLAGHA</sequence>
<evidence type="ECO:0000256" key="3">
    <source>
        <dbReference type="ARBA" id="ARBA00005902"/>
    </source>
</evidence>
<dbReference type="FunFam" id="1.20.58.200:FF:000002">
    <property type="entry name" value="Putative translin"/>
    <property type="match status" value="1"/>
</dbReference>
<dbReference type="Gene3D" id="1.20.58.200">
    <property type="entry name" value="Translin, domain 2"/>
    <property type="match status" value="1"/>
</dbReference>
<comment type="subcellular location">
    <subcellularLocation>
        <location evidence="2">Cytoplasm</location>
    </subcellularLocation>
    <subcellularLocation>
        <location evidence="1">Nucleus</location>
    </subcellularLocation>
</comment>
<evidence type="ECO:0000256" key="1">
    <source>
        <dbReference type="ARBA" id="ARBA00004123"/>
    </source>
</evidence>
<accession>A0AAF0IMC2</accession>
<keyword evidence="5" id="KW-0694">RNA-binding</keyword>
<dbReference type="CDD" id="cd14819">
    <property type="entry name" value="Translin"/>
    <property type="match status" value="1"/>
</dbReference>
<protein>
    <submittedName>
        <fullName evidence="8">Translin-1</fullName>
    </submittedName>
</protein>
<evidence type="ECO:0000256" key="5">
    <source>
        <dbReference type="ARBA" id="ARBA00022884"/>
    </source>
</evidence>
<keyword evidence="6" id="KW-0238">DNA-binding</keyword>
<proteinExistence type="inferred from homology"/>
<evidence type="ECO:0000256" key="7">
    <source>
        <dbReference type="ARBA" id="ARBA00023242"/>
    </source>
</evidence>
<gene>
    <name evidence="8" type="primary">tsn1</name>
    <name evidence="8" type="ORF">MBRA1_000525</name>
</gene>
<dbReference type="PANTHER" id="PTHR10741">
    <property type="entry name" value="TRANSLIN AND TRANSLIN ASSOCIATED PROTEIN X"/>
    <property type="match status" value="1"/>
</dbReference>
<reference evidence="8" key="1">
    <citation type="submission" date="2023-03" db="EMBL/GenBank/DDBJ databases">
        <title>Mating type loci evolution in Malassezia.</title>
        <authorList>
            <person name="Coelho M.A."/>
        </authorList>
    </citation>
    <scope>NUCLEOTIDE SEQUENCE</scope>
    <source>
        <strain evidence="8">CBS 14135</strain>
    </source>
</reference>
<dbReference type="GO" id="GO:0003697">
    <property type="term" value="F:single-stranded DNA binding"/>
    <property type="evidence" value="ECO:0007669"/>
    <property type="project" value="InterPro"/>
</dbReference>
<comment type="similarity">
    <text evidence="3">Belongs to the translin family.</text>
</comment>
<dbReference type="InterPro" id="IPR033956">
    <property type="entry name" value="Translin"/>
</dbReference>
<dbReference type="InterPro" id="IPR016069">
    <property type="entry name" value="Translin_C"/>
</dbReference>
<evidence type="ECO:0000313" key="8">
    <source>
        <dbReference type="EMBL" id="WFC93899.1"/>
    </source>
</evidence>
<dbReference type="GO" id="GO:0016070">
    <property type="term" value="P:RNA metabolic process"/>
    <property type="evidence" value="ECO:0007669"/>
    <property type="project" value="InterPro"/>
</dbReference>
<dbReference type="GO" id="GO:0043565">
    <property type="term" value="F:sequence-specific DNA binding"/>
    <property type="evidence" value="ECO:0007669"/>
    <property type="project" value="InterPro"/>
</dbReference>
<dbReference type="GO" id="GO:0005634">
    <property type="term" value="C:nucleus"/>
    <property type="evidence" value="ECO:0007669"/>
    <property type="project" value="UniProtKB-SubCell"/>
</dbReference>
<dbReference type="SUPFAM" id="SSF74784">
    <property type="entry name" value="Translin"/>
    <property type="match status" value="1"/>
</dbReference>
<evidence type="ECO:0000256" key="2">
    <source>
        <dbReference type="ARBA" id="ARBA00004496"/>
    </source>
</evidence>
<dbReference type="InterPro" id="IPR036081">
    <property type="entry name" value="Translin_sf"/>
</dbReference>